<organism evidence="2 3">
    <name type="scientific">Cellvibrio mixtus</name>
    <dbReference type="NCBI Taxonomy" id="39650"/>
    <lineage>
        <taxon>Bacteria</taxon>
        <taxon>Pseudomonadati</taxon>
        <taxon>Pseudomonadota</taxon>
        <taxon>Gammaproteobacteria</taxon>
        <taxon>Cellvibrionales</taxon>
        <taxon>Cellvibrionaceae</taxon>
        <taxon>Cellvibrio</taxon>
    </lineage>
</organism>
<evidence type="ECO:0000256" key="1">
    <source>
        <dbReference type="SAM" id="Phobius"/>
    </source>
</evidence>
<name>A0A266Q393_9GAMM</name>
<gene>
    <name evidence="2" type="ORF">CBP51_18720</name>
</gene>
<dbReference type="Proteomes" id="UP000216101">
    <property type="component" value="Unassembled WGS sequence"/>
</dbReference>
<comment type="caution">
    <text evidence="2">The sequence shown here is derived from an EMBL/GenBank/DDBJ whole genome shotgun (WGS) entry which is preliminary data.</text>
</comment>
<proteinExistence type="predicted"/>
<keyword evidence="3" id="KW-1185">Reference proteome</keyword>
<keyword evidence="1" id="KW-0812">Transmembrane</keyword>
<keyword evidence="1" id="KW-1133">Transmembrane helix</keyword>
<reference evidence="3" key="1">
    <citation type="submission" date="2017-05" db="EMBL/GenBank/DDBJ databases">
        <authorList>
            <person name="Barney B.M."/>
        </authorList>
    </citation>
    <scope>NUCLEOTIDE SEQUENCE [LARGE SCALE GENOMIC DNA]</scope>
    <source>
        <strain evidence="3">PSBB022</strain>
    </source>
</reference>
<sequence length="65" mass="7077">MGHVEIAPASGQCLGGKYQLSGRNKNTIGNLITNTLVTRFIVFAVLGFLRILLMRASVTRQCLIT</sequence>
<keyword evidence="1" id="KW-0472">Membrane</keyword>
<feature type="transmembrane region" description="Helical" evidence="1">
    <location>
        <begin position="31"/>
        <end position="53"/>
    </location>
</feature>
<evidence type="ECO:0000313" key="3">
    <source>
        <dbReference type="Proteomes" id="UP000216101"/>
    </source>
</evidence>
<dbReference type="EMBL" id="NHNI01000003">
    <property type="protein sequence ID" value="OZY83851.1"/>
    <property type="molecule type" value="Genomic_DNA"/>
</dbReference>
<evidence type="ECO:0000313" key="2">
    <source>
        <dbReference type="EMBL" id="OZY83851.1"/>
    </source>
</evidence>
<accession>A0A266Q393</accession>
<dbReference type="AlphaFoldDB" id="A0A266Q393"/>
<protein>
    <submittedName>
        <fullName evidence="2">Uncharacterized protein</fullName>
    </submittedName>
</protein>